<feature type="region of interest" description="Disordered" evidence="1">
    <location>
        <begin position="1"/>
        <end position="22"/>
    </location>
</feature>
<dbReference type="EMBL" id="BTRK01000006">
    <property type="protein sequence ID" value="GMR62189.1"/>
    <property type="molecule type" value="Genomic_DNA"/>
</dbReference>
<comment type="caution">
    <text evidence="2">The sequence shown here is derived from an EMBL/GenBank/DDBJ whole genome shotgun (WGS) entry which is preliminary data.</text>
</comment>
<name>A0AAN5IEY8_9BILA</name>
<reference evidence="3" key="1">
    <citation type="submission" date="2022-10" db="EMBL/GenBank/DDBJ databases">
        <title>Genome assembly of Pristionchus species.</title>
        <authorList>
            <person name="Yoshida K."/>
            <person name="Sommer R.J."/>
        </authorList>
    </citation>
    <scope>NUCLEOTIDE SEQUENCE [LARGE SCALE GENOMIC DNA]</scope>
    <source>
        <strain evidence="3">RS5460</strain>
    </source>
</reference>
<feature type="compositionally biased region" description="Basic and acidic residues" evidence="1">
    <location>
        <begin position="1"/>
        <end position="17"/>
    </location>
</feature>
<sequence length="60" mass="7083">RVQTKEQSEHKSEREHPQNNVHHLVNSHPLLCLQEPANEHADNIHLATCNRREVHQEHII</sequence>
<protein>
    <submittedName>
        <fullName evidence="2">Uncharacterized protein</fullName>
    </submittedName>
</protein>
<organism evidence="2 3">
    <name type="scientific">Pristionchus mayeri</name>
    <dbReference type="NCBI Taxonomy" id="1317129"/>
    <lineage>
        <taxon>Eukaryota</taxon>
        <taxon>Metazoa</taxon>
        <taxon>Ecdysozoa</taxon>
        <taxon>Nematoda</taxon>
        <taxon>Chromadorea</taxon>
        <taxon>Rhabditida</taxon>
        <taxon>Rhabditina</taxon>
        <taxon>Diplogasteromorpha</taxon>
        <taxon>Diplogasteroidea</taxon>
        <taxon>Neodiplogasteridae</taxon>
        <taxon>Pristionchus</taxon>
    </lineage>
</organism>
<feature type="non-terminal residue" evidence="2">
    <location>
        <position position="60"/>
    </location>
</feature>
<accession>A0AAN5IEY8</accession>
<dbReference type="Proteomes" id="UP001328107">
    <property type="component" value="Unassembled WGS sequence"/>
</dbReference>
<feature type="non-terminal residue" evidence="2">
    <location>
        <position position="1"/>
    </location>
</feature>
<evidence type="ECO:0000313" key="3">
    <source>
        <dbReference type="Proteomes" id="UP001328107"/>
    </source>
</evidence>
<gene>
    <name evidence="2" type="ORF">PMAYCL1PPCAC_32384</name>
</gene>
<proteinExistence type="predicted"/>
<keyword evidence="3" id="KW-1185">Reference proteome</keyword>
<dbReference type="AlphaFoldDB" id="A0AAN5IEY8"/>
<evidence type="ECO:0000313" key="2">
    <source>
        <dbReference type="EMBL" id="GMR62189.1"/>
    </source>
</evidence>
<evidence type="ECO:0000256" key="1">
    <source>
        <dbReference type="SAM" id="MobiDB-lite"/>
    </source>
</evidence>